<dbReference type="InterPro" id="IPR012547">
    <property type="entry name" value="PDDEXK_9"/>
</dbReference>
<feature type="domain" description="AAA-ATPase-like" evidence="1">
    <location>
        <begin position="5"/>
        <end position="131"/>
    </location>
</feature>
<evidence type="ECO:0000313" key="3">
    <source>
        <dbReference type="Proteomes" id="UP000733611"/>
    </source>
</evidence>
<evidence type="ECO:0000313" key="2">
    <source>
        <dbReference type="EMBL" id="MBU3844679.1"/>
    </source>
</evidence>
<accession>A0A948X000</accession>
<protein>
    <submittedName>
        <fullName evidence="2">AAA family ATPase</fullName>
    </submittedName>
</protein>
<name>A0A948X000_9GAMM</name>
<dbReference type="AlphaFoldDB" id="A0A948X000"/>
<reference evidence="2" key="2">
    <citation type="submission" date="2021-04" db="EMBL/GenBank/DDBJ databases">
        <authorList>
            <person name="Gilroy R."/>
        </authorList>
    </citation>
    <scope>NUCLEOTIDE SEQUENCE</scope>
    <source>
        <strain evidence="2">378</strain>
    </source>
</reference>
<dbReference type="Proteomes" id="UP000733611">
    <property type="component" value="Unassembled WGS sequence"/>
</dbReference>
<dbReference type="Pfam" id="PF08011">
    <property type="entry name" value="PDDEXK_9"/>
    <property type="match status" value="1"/>
</dbReference>
<organism evidence="2 3">
    <name type="scientific">Candidatus Anaerobiospirillum pullicola</name>
    <dbReference type="NCBI Taxonomy" id="2838451"/>
    <lineage>
        <taxon>Bacteria</taxon>
        <taxon>Pseudomonadati</taxon>
        <taxon>Pseudomonadota</taxon>
        <taxon>Gammaproteobacteria</taxon>
        <taxon>Aeromonadales</taxon>
        <taxon>Succinivibrionaceae</taxon>
        <taxon>Anaerobiospirillum</taxon>
    </lineage>
</organism>
<gene>
    <name evidence="2" type="ORF">H9847_07435</name>
</gene>
<comment type="caution">
    <text evidence="2">The sequence shown here is derived from an EMBL/GenBank/DDBJ whole genome shotgun (WGS) entry which is preliminary data.</text>
</comment>
<dbReference type="InterPro" id="IPR018631">
    <property type="entry name" value="AAA-ATPase-like_dom"/>
</dbReference>
<sequence length="468" mass="52952">MPRNEGPFYVLHLDFSVLLRNCHSAADFANRLNDAIMQFATNAHIKLQTTANSTQDAFELLINAVPDDSLVLLVDEYDAPLTRLFTAENDAESEKMTQVMRDFFILLKASSGKLRFTFITGITRLKDTAIFSAGNSVADISQKPEYGTICGITREELMRYFPEHLRYAAAKWLQLSAKQVTDQHVEQLLDEMATWYDGYCFDRKYATHVFSLWSVLSFFSEEYTSFSPYWFAVSGQAELQKILSQQSWPERLNLLAGDCVKVGSSEFQNPSTLKTMRPEVLLFQAGYLTLKAPFGFKVSLGVPNKEIESALTQDYYEELLPNAEEGLDYFSTSLRAAIKNHDAAALQKCCNELLLSADCIKYPLTQESAIVHSLNLGISLALHVRLVLNQPEALGRPDVLFDWQDTTVVIELKYAQTRGTTQKLLQQAAQQIVDNKYGETFARRPILWRLAMVFCAETREITDVQVVS</sequence>
<dbReference type="EMBL" id="JAHLFE010000150">
    <property type="protein sequence ID" value="MBU3844679.1"/>
    <property type="molecule type" value="Genomic_DNA"/>
</dbReference>
<reference evidence="2" key="1">
    <citation type="journal article" date="2021" name="PeerJ">
        <title>Extensive microbial diversity within the chicken gut microbiome revealed by metagenomics and culture.</title>
        <authorList>
            <person name="Gilroy R."/>
            <person name="Ravi A."/>
            <person name="Getino M."/>
            <person name="Pursley I."/>
            <person name="Horton D.L."/>
            <person name="Alikhan N.F."/>
            <person name="Baker D."/>
            <person name="Gharbi K."/>
            <person name="Hall N."/>
            <person name="Watson M."/>
            <person name="Adriaenssens E.M."/>
            <person name="Foster-Nyarko E."/>
            <person name="Jarju S."/>
            <person name="Secka A."/>
            <person name="Antonio M."/>
            <person name="Oren A."/>
            <person name="Chaudhuri R.R."/>
            <person name="La Ragione R."/>
            <person name="Hildebrand F."/>
            <person name="Pallen M.J."/>
        </authorList>
    </citation>
    <scope>NUCLEOTIDE SEQUENCE</scope>
    <source>
        <strain evidence="2">378</strain>
    </source>
</reference>
<proteinExistence type="predicted"/>
<dbReference type="PANTHER" id="PTHR34825">
    <property type="entry name" value="CONSERVED PROTEIN, WITH A WEAK D-GALACTARATE DEHYDRATASE/ALTRONATE HYDROLASE DOMAIN"/>
    <property type="match status" value="1"/>
</dbReference>
<dbReference type="Pfam" id="PF09820">
    <property type="entry name" value="AAA-ATPase_like"/>
    <property type="match status" value="1"/>
</dbReference>
<dbReference type="PANTHER" id="PTHR34825:SF1">
    <property type="entry name" value="AAA-ATPASE-LIKE DOMAIN-CONTAINING PROTEIN"/>
    <property type="match status" value="1"/>
</dbReference>
<evidence type="ECO:0000259" key="1">
    <source>
        <dbReference type="Pfam" id="PF09820"/>
    </source>
</evidence>